<feature type="transmembrane region" description="Helical" evidence="1">
    <location>
        <begin position="66"/>
        <end position="86"/>
    </location>
</feature>
<accession>A0A2M7WUU3</accession>
<dbReference type="EMBL" id="PFXE01000015">
    <property type="protein sequence ID" value="PJA33910.1"/>
    <property type="molecule type" value="Genomic_DNA"/>
</dbReference>
<protein>
    <recommendedName>
        <fullName evidence="4">EamA domain-containing protein</fullName>
    </recommendedName>
</protein>
<evidence type="ECO:0000313" key="2">
    <source>
        <dbReference type="EMBL" id="PJA33910.1"/>
    </source>
</evidence>
<feature type="transmembrane region" description="Helical" evidence="1">
    <location>
        <begin position="149"/>
        <end position="170"/>
    </location>
</feature>
<name>A0A2M7WUU3_9BACT</name>
<feature type="transmembrane region" description="Helical" evidence="1">
    <location>
        <begin position="216"/>
        <end position="236"/>
    </location>
</feature>
<feature type="transmembrane region" description="Helical" evidence="1">
    <location>
        <begin position="242"/>
        <end position="263"/>
    </location>
</feature>
<comment type="caution">
    <text evidence="2">The sequence shown here is derived from an EMBL/GenBank/DDBJ whole genome shotgun (WGS) entry which is preliminary data.</text>
</comment>
<feature type="transmembrane region" description="Helical" evidence="1">
    <location>
        <begin position="98"/>
        <end position="117"/>
    </location>
</feature>
<reference evidence="3" key="1">
    <citation type="submission" date="2017-09" db="EMBL/GenBank/DDBJ databases">
        <title>Depth-based differentiation of microbial function through sediment-hosted aquifers and enrichment of novel symbionts in the deep terrestrial subsurface.</title>
        <authorList>
            <person name="Probst A.J."/>
            <person name="Ladd B."/>
            <person name="Jarett J.K."/>
            <person name="Geller-Mcgrath D.E."/>
            <person name="Sieber C.M.K."/>
            <person name="Emerson J.B."/>
            <person name="Anantharaman K."/>
            <person name="Thomas B.C."/>
            <person name="Malmstrom R."/>
            <person name="Stieglmeier M."/>
            <person name="Klingl A."/>
            <person name="Woyke T."/>
            <person name="Ryan C.M."/>
            <person name="Banfield J.F."/>
        </authorList>
    </citation>
    <scope>NUCLEOTIDE SEQUENCE [LARGE SCALE GENOMIC DNA]</scope>
</reference>
<keyword evidence="1" id="KW-0812">Transmembrane</keyword>
<dbReference type="SUPFAM" id="SSF103481">
    <property type="entry name" value="Multidrug resistance efflux transporter EmrE"/>
    <property type="match status" value="1"/>
</dbReference>
<feature type="transmembrane region" description="Helical" evidence="1">
    <location>
        <begin position="176"/>
        <end position="196"/>
    </location>
</feature>
<dbReference type="InterPro" id="IPR037185">
    <property type="entry name" value="EmrE-like"/>
</dbReference>
<feature type="transmembrane region" description="Helical" evidence="1">
    <location>
        <begin position="6"/>
        <end position="28"/>
    </location>
</feature>
<sequence length="298" mass="32607">MSTALLSIFFVVIGQFLNASIVLIDKYIVTKTTVSKPAVYAFYVGIISGVVIALLPLGIIEFPSATVLGLSVLLGLIFILSIILLFTALKAANATDVVAWLTAFSTISTFLLSGLLLNESLPGSFPFALVFFIIGAVMVGHFRFNRKSFLLVIISGILFGLSAVLIKILFQHTTFWNGFFWSRMGNVFGALILLSFSQIRLGLVNTSKSVGHKASFLIILNRVLGGVAFLSILYAIRLGSVSIANALGSLQFVFVFLMVFLLRHKIPDLFHHEFRPGHIAHKIVSIVFIITGFFVLFL</sequence>
<feature type="transmembrane region" description="Helical" evidence="1">
    <location>
        <begin position="123"/>
        <end position="142"/>
    </location>
</feature>
<keyword evidence="1" id="KW-1133">Transmembrane helix</keyword>
<feature type="transmembrane region" description="Helical" evidence="1">
    <location>
        <begin position="279"/>
        <end position="297"/>
    </location>
</feature>
<organism evidence="2 3">
    <name type="scientific">Candidatus Zambryskibacteria bacterium CG_4_9_14_3_um_filter_40_16</name>
    <dbReference type="NCBI Taxonomy" id="1975111"/>
    <lineage>
        <taxon>Bacteria</taxon>
        <taxon>Candidatus Zambryskiibacteriota</taxon>
    </lineage>
</organism>
<evidence type="ECO:0008006" key="4">
    <source>
        <dbReference type="Google" id="ProtNLM"/>
    </source>
</evidence>
<dbReference type="Proteomes" id="UP000231487">
    <property type="component" value="Unassembled WGS sequence"/>
</dbReference>
<evidence type="ECO:0000313" key="3">
    <source>
        <dbReference type="Proteomes" id="UP000231487"/>
    </source>
</evidence>
<dbReference type="AlphaFoldDB" id="A0A2M7WUU3"/>
<feature type="transmembrane region" description="Helical" evidence="1">
    <location>
        <begin position="40"/>
        <end position="60"/>
    </location>
</feature>
<keyword evidence="1" id="KW-0472">Membrane</keyword>
<gene>
    <name evidence="2" type="ORF">CO184_00775</name>
</gene>
<evidence type="ECO:0000256" key="1">
    <source>
        <dbReference type="SAM" id="Phobius"/>
    </source>
</evidence>
<proteinExistence type="predicted"/>